<dbReference type="AlphaFoldDB" id="A0A2K3NTQ5"/>
<dbReference type="Proteomes" id="UP000236291">
    <property type="component" value="Unassembled WGS sequence"/>
</dbReference>
<reference evidence="1 2" key="2">
    <citation type="journal article" date="2017" name="Front. Plant Sci.">
        <title>Gene Classification and Mining of Molecular Markers Useful in Red Clover (Trifolium pratense) Breeding.</title>
        <authorList>
            <person name="Istvanek J."/>
            <person name="Dluhosova J."/>
            <person name="Dluhos P."/>
            <person name="Patkova L."/>
            <person name="Nedelnik J."/>
            <person name="Repkova J."/>
        </authorList>
    </citation>
    <scope>NUCLEOTIDE SEQUENCE [LARGE SCALE GENOMIC DNA]</scope>
    <source>
        <strain evidence="2">cv. Tatra</strain>
        <tissue evidence="1">Young leaves</tissue>
    </source>
</reference>
<name>A0A2K3NTQ5_TRIPR</name>
<accession>A0A2K3NTQ5</accession>
<evidence type="ECO:0000313" key="2">
    <source>
        <dbReference type="Proteomes" id="UP000236291"/>
    </source>
</evidence>
<proteinExistence type="predicted"/>
<dbReference type="EMBL" id="ASHM01001299">
    <property type="protein sequence ID" value="PNY06420.1"/>
    <property type="molecule type" value="Genomic_DNA"/>
</dbReference>
<comment type="caution">
    <text evidence="1">The sequence shown here is derived from an EMBL/GenBank/DDBJ whole genome shotgun (WGS) entry which is preliminary data.</text>
</comment>
<sequence>MQFICILFIQKYLDFDLFDALSSSSLLEEYEDDEEELDGEDLLECCNGLDVSGESDPAEQEQNLCAHCGGVSHSVNDHPLIYSSRDQNGGKDMALVQGNEGSRTKIGLKKCKDLCLVWRLSFHEPIFTFENVYPRGNCGGVMLATQISLMPDD</sequence>
<gene>
    <name evidence="1" type="ORF">L195_g002885</name>
</gene>
<reference evidence="1 2" key="1">
    <citation type="journal article" date="2014" name="Am. J. Bot.">
        <title>Genome assembly and annotation for red clover (Trifolium pratense; Fabaceae).</title>
        <authorList>
            <person name="Istvanek J."/>
            <person name="Jaros M."/>
            <person name="Krenek A."/>
            <person name="Repkova J."/>
        </authorList>
    </citation>
    <scope>NUCLEOTIDE SEQUENCE [LARGE SCALE GENOMIC DNA]</scope>
    <source>
        <strain evidence="2">cv. Tatra</strain>
        <tissue evidence="1">Young leaves</tissue>
    </source>
</reference>
<organism evidence="1 2">
    <name type="scientific">Trifolium pratense</name>
    <name type="common">Red clover</name>
    <dbReference type="NCBI Taxonomy" id="57577"/>
    <lineage>
        <taxon>Eukaryota</taxon>
        <taxon>Viridiplantae</taxon>
        <taxon>Streptophyta</taxon>
        <taxon>Embryophyta</taxon>
        <taxon>Tracheophyta</taxon>
        <taxon>Spermatophyta</taxon>
        <taxon>Magnoliopsida</taxon>
        <taxon>eudicotyledons</taxon>
        <taxon>Gunneridae</taxon>
        <taxon>Pentapetalae</taxon>
        <taxon>rosids</taxon>
        <taxon>fabids</taxon>
        <taxon>Fabales</taxon>
        <taxon>Fabaceae</taxon>
        <taxon>Papilionoideae</taxon>
        <taxon>50 kb inversion clade</taxon>
        <taxon>NPAAA clade</taxon>
        <taxon>Hologalegina</taxon>
        <taxon>IRL clade</taxon>
        <taxon>Trifolieae</taxon>
        <taxon>Trifolium</taxon>
    </lineage>
</organism>
<protein>
    <submittedName>
        <fullName evidence="1">Uncharacterized protein</fullName>
    </submittedName>
</protein>
<evidence type="ECO:0000313" key="1">
    <source>
        <dbReference type="EMBL" id="PNY06420.1"/>
    </source>
</evidence>